<dbReference type="InterPro" id="IPR036291">
    <property type="entry name" value="NAD(P)-bd_dom_sf"/>
</dbReference>
<accession>A0A9P6CGA0</accession>
<dbReference type="GO" id="GO:0048038">
    <property type="term" value="F:quinone binding"/>
    <property type="evidence" value="ECO:0007669"/>
    <property type="project" value="TreeGrafter"/>
</dbReference>
<dbReference type="EMBL" id="MU150310">
    <property type="protein sequence ID" value="KAF9459804.1"/>
    <property type="molecule type" value="Genomic_DNA"/>
</dbReference>
<evidence type="ECO:0000313" key="3">
    <source>
        <dbReference type="EMBL" id="KAF9459804.1"/>
    </source>
</evidence>
<dbReference type="NCBIfam" id="NF005559">
    <property type="entry name" value="PRK07231.1"/>
    <property type="match status" value="1"/>
</dbReference>
<dbReference type="GO" id="GO:0016616">
    <property type="term" value="F:oxidoreductase activity, acting on the CH-OH group of donors, NAD or NADP as acceptor"/>
    <property type="evidence" value="ECO:0007669"/>
    <property type="project" value="TreeGrafter"/>
</dbReference>
<keyword evidence="2" id="KW-0521">NADP</keyword>
<dbReference type="InterPro" id="IPR020904">
    <property type="entry name" value="Sc_DH/Rdtase_CS"/>
</dbReference>
<dbReference type="PRINTS" id="PR00081">
    <property type="entry name" value="GDHRDH"/>
</dbReference>
<sequence length="256" mass="27173">MDHKGVALVTGAARGIGRAIALRLAEDGFDVTLNDLESSEEHLKTLAQEITQKGRRASVIYGDVSQETDVRSMVDSAVHKLGSLNVMVANAGISSQVTPIQDVKVEEWDRILGVNIRGVFFCYKYAAQQMIKQGRGGRIIGASSITGKQGEGQAAPYSASKFAVRGLTQSAAKDLGVHKITVNAYAPGATSTPMLDSVVENMDGGAAFREAWIKATPVGYIGMPSDIASIVSYIASKEAHFITGQTISVNGGMYFD</sequence>
<evidence type="ECO:0000256" key="2">
    <source>
        <dbReference type="ARBA" id="ARBA00022857"/>
    </source>
</evidence>
<dbReference type="PRINTS" id="PR00080">
    <property type="entry name" value="SDRFAMILY"/>
</dbReference>
<dbReference type="Gene3D" id="3.40.50.720">
    <property type="entry name" value="NAD(P)-binding Rossmann-like Domain"/>
    <property type="match status" value="1"/>
</dbReference>
<dbReference type="Pfam" id="PF13561">
    <property type="entry name" value="adh_short_C2"/>
    <property type="match status" value="1"/>
</dbReference>
<dbReference type="PANTHER" id="PTHR42760:SF121">
    <property type="entry name" value="3-OXOACYL-(ACYL-CARRIER-PROTEIN) REDUCTASE"/>
    <property type="match status" value="1"/>
</dbReference>
<evidence type="ECO:0000256" key="1">
    <source>
        <dbReference type="ARBA" id="ARBA00006484"/>
    </source>
</evidence>
<dbReference type="FunFam" id="3.40.50.720:FF:000084">
    <property type="entry name" value="Short-chain dehydrogenase reductase"/>
    <property type="match status" value="1"/>
</dbReference>
<dbReference type="AlphaFoldDB" id="A0A9P6CGA0"/>
<dbReference type="InterPro" id="IPR002347">
    <property type="entry name" value="SDR_fam"/>
</dbReference>
<dbReference type="PROSITE" id="PS00061">
    <property type="entry name" value="ADH_SHORT"/>
    <property type="match status" value="1"/>
</dbReference>
<evidence type="ECO:0000313" key="4">
    <source>
        <dbReference type="Proteomes" id="UP000807353"/>
    </source>
</evidence>
<comment type="similarity">
    <text evidence="1">Belongs to the short-chain dehydrogenases/reductases (SDR) family.</text>
</comment>
<reference evidence="3" key="1">
    <citation type="submission" date="2020-11" db="EMBL/GenBank/DDBJ databases">
        <authorList>
            <consortium name="DOE Joint Genome Institute"/>
            <person name="Ahrendt S."/>
            <person name="Riley R."/>
            <person name="Andreopoulos W."/>
            <person name="Labutti K."/>
            <person name="Pangilinan J."/>
            <person name="Ruiz-Duenas F.J."/>
            <person name="Barrasa J.M."/>
            <person name="Sanchez-Garcia M."/>
            <person name="Camarero S."/>
            <person name="Miyauchi S."/>
            <person name="Serrano A."/>
            <person name="Linde D."/>
            <person name="Babiker R."/>
            <person name="Drula E."/>
            <person name="Ayuso-Fernandez I."/>
            <person name="Pacheco R."/>
            <person name="Padilla G."/>
            <person name="Ferreira P."/>
            <person name="Barriuso J."/>
            <person name="Kellner H."/>
            <person name="Castanera R."/>
            <person name="Alfaro M."/>
            <person name="Ramirez L."/>
            <person name="Pisabarro A.G."/>
            <person name="Kuo A."/>
            <person name="Tritt A."/>
            <person name="Lipzen A."/>
            <person name="He G."/>
            <person name="Yan M."/>
            <person name="Ng V."/>
            <person name="Cullen D."/>
            <person name="Martin F."/>
            <person name="Rosso M.-N."/>
            <person name="Henrissat B."/>
            <person name="Hibbett D."/>
            <person name="Martinez A.T."/>
            <person name="Grigoriev I.V."/>
        </authorList>
    </citation>
    <scope>NUCLEOTIDE SEQUENCE</scope>
    <source>
        <strain evidence="3">CBS 247.69</strain>
    </source>
</reference>
<dbReference type="SUPFAM" id="SSF51735">
    <property type="entry name" value="NAD(P)-binding Rossmann-fold domains"/>
    <property type="match status" value="1"/>
</dbReference>
<name>A0A9P6CGA0_9AGAR</name>
<evidence type="ECO:0008006" key="5">
    <source>
        <dbReference type="Google" id="ProtNLM"/>
    </source>
</evidence>
<comment type="caution">
    <text evidence="3">The sequence shown here is derived from an EMBL/GenBank/DDBJ whole genome shotgun (WGS) entry which is preliminary data.</text>
</comment>
<dbReference type="Proteomes" id="UP000807353">
    <property type="component" value="Unassembled WGS sequence"/>
</dbReference>
<gene>
    <name evidence="3" type="ORF">BDZ94DRAFT_1324513</name>
</gene>
<protein>
    <recommendedName>
        <fullName evidence="5">Acetoin reductase family protein</fullName>
    </recommendedName>
</protein>
<organism evidence="3 4">
    <name type="scientific">Collybia nuda</name>
    <dbReference type="NCBI Taxonomy" id="64659"/>
    <lineage>
        <taxon>Eukaryota</taxon>
        <taxon>Fungi</taxon>
        <taxon>Dikarya</taxon>
        <taxon>Basidiomycota</taxon>
        <taxon>Agaricomycotina</taxon>
        <taxon>Agaricomycetes</taxon>
        <taxon>Agaricomycetidae</taxon>
        <taxon>Agaricales</taxon>
        <taxon>Tricholomatineae</taxon>
        <taxon>Clitocybaceae</taxon>
        <taxon>Collybia</taxon>
    </lineage>
</organism>
<dbReference type="PANTHER" id="PTHR42760">
    <property type="entry name" value="SHORT-CHAIN DEHYDROGENASES/REDUCTASES FAMILY MEMBER"/>
    <property type="match status" value="1"/>
</dbReference>
<keyword evidence="4" id="KW-1185">Reference proteome</keyword>
<proteinExistence type="inferred from homology"/>
<dbReference type="GO" id="GO:0006633">
    <property type="term" value="P:fatty acid biosynthetic process"/>
    <property type="evidence" value="ECO:0007669"/>
    <property type="project" value="TreeGrafter"/>
</dbReference>
<dbReference type="OrthoDB" id="498125at2759"/>